<keyword evidence="1" id="KW-1133">Transmembrane helix</keyword>
<dbReference type="GO" id="GO:0004190">
    <property type="term" value="F:aspartic-type endopeptidase activity"/>
    <property type="evidence" value="ECO:0007669"/>
    <property type="project" value="InterPro"/>
</dbReference>
<dbReference type="InterPro" id="IPR011969">
    <property type="entry name" value="Clan_AA_Asp_peptidase_C"/>
</dbReference>
<dbReference type="SUPFAM" id="SSF50630">
    <property type="entry name" value="Acid proteases"/>
    <property type="match status" value="1"/>
</dbReference>
<dbReference type="Gene3D" id="2.40.70.10">
    <property type="entry name" value="Acid Proteases"/>
    <property type="match status" value="1"/>
</dbReference>
<organism evidence="2 3">
    <name type="scientific">Sulfuriferula multivorans</name>
    <dbReference type="NCBI Taxonomy" id="1559896"/>
    <lineage>
        <taxon>Bacteria</taxon>
        <taxon>Pseudomonadati</taxon>
        <taxon>Pseudomonadota</taxon>
        <taxon>Betaproteobacteria</taxon>
        <taxon>Nitrosomonadales</taxon>
        <taxon>Sulfuricellaceae</taxon>
        <taxon>Sulfuriferula</taxon>
    </lineage>
</organism>
<name>A0A401JAA7_9PROT</name>
<keyword evidence="2" id="KW-0378">Hydrolase</keyword>
<sequence>MGENPHRRGGLIMLTIAWALLFAGAYWYFQLRLTHNANPNRAEVLALQHGEVRLQRNQDGHYLAQGKINGQTVTFLVDTGATRVAMSPQLAQKLALVAGSAVNVQTANGATRAYQTRLQTVRLGSIEVHDVAALITTGLDDNTVLLGMSFLKQMEFTQRGSELTLKPLSHT</sequence>
<dbReference type="AlphaFoldDB" id="A0A401JAA7"/>
<dbReference type="InterPro" id="IPR001969">
    <property type="entry name" value="Aspartic_peptidase_AS"/>
</dbReference>
<dbReference type="InterPro" id="IPR021109">
    <property type="entry name" value="Peptidase_aspartic_dom_sf"/>
</dbReference>
<dbReference type="CDD" id="cd05483">
    <property type="entry name" value="retropepsin_like_bacteria"/>
    <property type="match status" value="1"/>
</dbReference>
<feature type="transmembrane region" description="Helical" evidence="1">
    <location>
        <begin position="12"/>
        <end position="29"/>
    </location>
</feature>
<protein>
    <submittedName>
        <fullName evidence="2">Retroviral aspartyl protease domain protein</fullName>
    </submittedName>
</protein>
<accession>A0A401JAA7</accession>
<dbReference type="Proteomes" id="UP000286806">
    <property type="component" value="Unassembled WGS sequence"/>
</dbReference>
<dbReference type="GO" id="GO:0006508">
    <property type="term" value="P:proteolysis"/>
    <property type="evidence" value="ECO:0007669"/>
    <property type="project" value="UniProtKB-KW"/>
</dbReference>
<reference evidence="2 3" key="1">
    <citation type="journal article" date="2019" name="Front. Microbiol.">
        <title>Genomes of Neutrophilic Sulfur-Oxidizing Chemolithoautotrophs Representing 9 Proteobacterial Species From 8 Genera.</title>
        <authorList>
            <person name="Watanabe T."/>
            <person name="Kojima H."/>
            <person name="Umezawa K."/>
            <person name="Hori C."/>
            <person name="Takasuka T.E."/>
            <person name="Kato Y."/>
            <person name="Fukui M."/>
        </authorList>
    </citation>
    <scope>NUCLEOTIDE SEQUENCE [LARGE SCALE GENOMIC DNA]</scope>
    <source>
        <strain evidence="2 3">TTN</strain>
    </source>
</reference>
<keyword evidence="1" id="KW-0812">Transmembrane</keyword>
<dbReference type="NCBIfam" id="TIGR02281">
    <property type="entry name" value="clan_AA_DTGA"/>
    <property type="match status" value="1"/>
</dbReference>
<keyword evidence="2" id="KW-0645">Protease</keyword>
<dbReference type="InterPro" id="IPR034122">
    <property type="entry name" value="Retropepsin-like_bacterial"/>
</dbReference>
<keyword evidence="3" id="KW-1185">Reference proteome</keyword>
<dbReference type="PROSITE" id="PS00141">
    <property type="entry name" value="ASP_PROTEASE"/>
    <property type="match status" value="1"/>
</dbReference>
<evidence type="ECO:0000313" key="3">
    <source>
        <dbReference type="Proteomes" id="UP000286806"/>
    </source>
</evidence>
<comment type="caution">
    <text evidence="2">The sequence shown here is derived from an EMBL/GenBank/DDBJ whole genome shotgun (WGS) entry which is preliminary data.</text>
</comment>
<proteinExistence type="predicted"/>
<dbReference type="EMBL" id="BGOW01000002">
    <property type="protein sequence ID" value="GBL44476.1"/>
    <property type="molecule type" value="Genomic_DNA"/>
</dbReference>
<gene>
    <name evidence="2" type="ORF">SFMTTN_0273</name>
</gene>
<dbReference type="OrthoDB" id="185963at2"/>
<dbReference type="Pfam" id="PF13975">
    <property type="entry name" value="gag-asp_proteas"/>
    <property type="match status" value="1"/>
</dbReference>
<evidence type="ECO:0000313" key="2">
    <source>
        <dbReference type="EMBL" id="GBL44476.1"/>
    </source>
</evidence>
<evidence type="ECO:0000256" key="1">
    <source>
        <dbReference type="SAM" id="Phobius"/>
    </source>
</evidence>
<keyword evidence="1" id="KW-0472">Membrane</keyword>